<name>A0AAD5QCX6_PYTIN</name>
<accession>A0AAD5QCX6</accession>
<dbReference type="PANTHER" id="PTHR28608:SF1">
    <property type="entry name" value="INTEGRATOR COMPLEX SUBUNIT 2"/>
    <property type="match status" value="1"/>
</dbReference>
<dbReference type="EMBL" id="JAKCXM010000003">
    <property type="protein sequence ID" value="KAJ0409627.1"/>
    <property type="molecule type" value="Genomic_DNA"/>
</dbReference>
<feature type="region of interest" description="Disordered" evidence="1">
    <location>
        <begin position="1189"/>
        <end position="1214"/>
    </location>
</feature>
<sequence length="1396" mass="149152">MSDSEPAKKAVWMLQGGPGLASVGLEQAMTKLQRLLNGQADVYTMDHRGTGRSHILQCDAAQAFYSGSPGGAYIDYREVPNCVKDVLFQIDNHTNAFSVTTVGRSEMTMEDTAMPDASASPLDAAALLHGLALDRASASDVRPLLPLLTRVHEQCRPPARRDRALHGALRVDDPVLADELCAYAAAVASLTPQDLATRPDEGGDRPLYRRFEDASAAGRARLVLQHVLGDAPATLADDELFRQEIYRPHVVAIVVNALAADALAPSLRVDRLVGFCLSASLGVELLEGVVRNDPLVLQDVLSALATRLHAADSDELGSAALLPATLRHAVAACGAIAALSPFHARRVLSHLTRQPHSVAAAFAAFQLLVEQPALRSRAAAIVLQWMKQDAASASASGLATFLRVALGADPRSDPEGAPPSERPHAAPTAAAFLEEAQFVMSQFRQQLVDDITQAQPESLDGLVLRLHVLLGLLLVGGMRPDEHETTQLLRCFDRVSKDLGASSASAAKSARLVSLMFIALLASCAPSAANLSKIPSQRDDATRLVLSLSQQCVYALYNTKAACPLLVLSAVLLFTKSPSLLPFLSSFLGDTFAAALLGPTAAVRVEQWFVVGDVVLKPILTEQVMAREVLTTFPVVSDSAGAMDEITLRCLHGLLAEKSFLRHHHGRKLEERLTEQLQHPPMPVLAPLMVSILLEFVENYVMAFEYPIAHRPVLQLAILPLGAASVARVLRGADRRGDATATATATAMASAVLALVYSLQFNQRMRQASAVVGSKLHAFVHQPAEDPTPAAAAATGHHSTRANADIIVSYDLDNAVPFGQIAAYAVGNSSAGEPCEYVAPILLRLLAEECPQHLPRTADPVRRVRTSRRRHMPQLLLQGRTEELPTVSWLDATLWLDELTRWPSRELAALVQRDVLGCLVPLAVLAVPSSRSAPTANDPEPFLSAFLALLDTRLSTETSDYTGIQTQLLQALSVPHLVWERYKQQQDVGHAGAASRSRSHVDSVWIPRTELVERPFSLLQSEALAVASNRLLVSPSLLALVLRLVLEARDEAIFVQRRRDASWLRHPPQAGEANGAAGVGAPATASHAPCDATTQQFLLVQDCLLVHALLARLQDALRASNGSVTEAVTRLTAALEQVMARPPLASGGASLVLTVHLQGYDMGLVPHVVALVPSVKQLWLHWIQQSASSDASSSHNGKGAADRRPGNAAPSSAGPKALTDFVAEASAERDATKWRFRLAVFFALCDRFFVPSQSSVVLPTIKQILQRLRVLVVASTTSGGGGGGGGGAGNKNLLPAFASFREPAGRAAFLDDVLRQITTGCVRHPEIRTEVAQFLLNLKKHVAAASSALASASAKRVHGAGTSGCATAGDASVAHAPLDMDQVVQRAYQRVLSHVG</sequence>
<dbReference type="GO" id="GO:0032039">
    <property type="term" value="C:integrator complex"/>
    <property type="evidence" value="ECO:0007669"/>
    <property type="project" value="InterPro"/>
</dbReference>
<protein>
    <submittedName>
        <fullName evidence="2">Uncharacterized protein</fullName>
    </submittedName>
</protein>
<gene>
    <name evidence="2" type="ORF">P43SY_008499</name>
</gene>
<dbReference type="PANTHER" id="PTHR28608">
    <property type="entry name" value="INTEGRATOR COMPLEX SUBUNIT 2"/>
    <property type="match status" value="1"/>
</dbReference>
<comment type="caution">
    <text evidence="2">The sequence shown here is derived from an EMBL/GenBank/DDBJ whole genome shotgun (WGS) entry which is preliminary data.</text>
</comment>
<dbReference type="GO" id="GO:0034472">
    <property type="term" value="P:snRNA 3'-end processing"/>
    <property type="evidence" value="ECO:0007669"/>
    <property type="project" value="TreeGrafter"/>
</dbReference>
<organism evidence="2 3">
    <name type="scientific">Pythium insidiosum</name>
    <name type="common">Pythiosis disease agent</name>
    <dbReference type="NCBI Taxonomy" id="114742"/>
    <lineage>
        <taxon>Eukaryota</taxon>
        <taxon>Sar</taxon>
        <taxon>Stramenopiles</taxon>
        <taxon>Oomycota</taxon>
        <taxon>Peronosporomycetes</taxon>
        <taxon>Pythiales</taxon>
        <taxon>Pythiaceae</taxon>
        <taxon>Pythium</taxon>
    </lineage>
</organism>
<dbReference type="InterPro" id="IPR029321">
    <property type="entry name" value="INTS2"/>
</dbReference>
<evidence type="ECO:0000256" key="1">
    <source>
        <dbReference type="SAM" id="MobiDB-lite"/>
    </source>
</evidence>
<evidence type="ECO:0000313" key="2">
    <source>
        <dbReference type="EMBL" id="KAJ0409627.1"/>
    </source>
</evidence>
<evidence type="ECO:0000313" key="3">
    <source>
        <dbReference type="Proteomes" id="UP001209570"/>
    </source>
</evidence>
<keyword evidence="3" id="KW-1185">Reference proteome</keyword>
<reference evidence="2" key="1">
    <citation type="submission" date="2021-12" db="EMBL/GenBank/DDBJ databases">
        <title>Prjna785345.</title>
        <authorList>
            <person name="Rujirawat T."/>
            <person name="Krajaejun T."/>
        </authorList>
    </citation>
    <scope>NUCLEOTIDE SEQUENCE</scope>
    <source>
        <strain evidence="2">Pi057C3</strain>
    </source>
</reference>
<proteinExistence type="predicted"/>
<dbReference type="Proteomes" id="UP001209570">
    <property type="component" value="Unassembled WGS sequence"/>
</dbReference>